<name>A0A2H0KCF4_9BACT</name>
<gene>
    <name evidence="1" type="ORF">COV91_01530</name>
</gene>
<comment type="caution">
    <text evidence="1">The sequence shown here is derived from an EMBL/GenBank/DDBJ whole genome shotgun (WGS) entry which is preliminary data.</text>
</comment>
<evidence type="ECO:0000313" key="2">
    <source>
        <dbReference type="Proteomes" id="UP000229342"/>
    </source>
</evidence>
<dbReference type="EMBL" id="PCVG01000018">
    <property type="protein sequence ID" value="PIQ68931.1"/>
    <property type="molecule type" value="Genomic_DNA"/>
</dbReference>
<dbReference type="Proteomes" id="UP000229342">
    <property type="component" value="Unassembled WGS sequence"/>
</dbReference>
<evidence type="ECO:0000313" key="1">
    <source>
        <dbReference type="EMBL" id="PIQ68931.1"/>
    </source>
</evidence>
<accession>A0A2H0KCF4</accession>
<proteinExistence type="predicted"/>
<dbReference type="AlphaFoldDB" id="A0A2H0KCF4"/>
<reference evidence="1 2" key="1">
    <citation type="submission" date="2017-09" db="EMBL/GenBank/DDBJ databases">
        <title>Depth-based differentiation of microbial function through sediment-hosted aquifers and enrichment of novel symbionts in the deep terrestrial subsurface.</title>
        <authorList>
            <person name="Probst A.J."/>
            <person name="Ladd B."/>
            <person name="Jarett J.K."/>
            <person name="Geller-Mcgrath D.E."/>
            <person name="Sieber C.M."/>
            <person name="Emerson J.B."/>
            <person name="Anantharaman K."/>
            <person name="Thomas B.C."/>
            <person name="Malmstrom R."/>
            <person name="Stieglmeier M."/>
            <person name="Klingl A."/>
            <person name="Woyke T."/>
            <person name="Ryan C.M."/>
            <person name="Banfield J.F."/>
        </authorList>
    </citation>
    <scope>NUCLEOTIDE SEQUENCE [LARGE SCALE GENOMIC DNA]</scope>
    <source>
        <strain evidence="1">CG11_big_fil_rev_8_21_14_0_20_46_11</strain>
    </source>
</reference>
<sequence length="87" mass="10376">MYVFSSISLAFFLLRDETFSSTSVRSQLADIIWMNFIRGDRIKRVLVVVTSTNHDKAQAREAQARKRQIRYSKLLRRSATKEFRIYW</sequence>
<organism evidence="1 2">
    <name type="scientific">Candidatus Taylorbacteria bacterium CG11_big_fil_rev_8_21_14_0_20_46_11</name>
    <dbReference type="NCBI Taxonomy" id="1975025"/>
    <lineage>
        <taxon>Bacteria</taxon>
        <taxon>Candidatus Tayloriibacteriota</taxon>
    </lineage>
</organism>
<protein>
    <submittedName>
        <fullName evidence="1">Uncharacterized protein</fullName>
    </submittedName>
</protein>